<evidence type="ECO:0000313" key="9">
    <source>
        <dbReference type="EMBL" id="TKK67216.1"/>
    </source>
</evidence>
<dbReference type="RefSeq" id="WP_137262646.1">
    <property type="nucleotide sequence ID" value="NZ_SZQL01000012.1"/>
</dbReference>
<dbReference type="InterPro" id="IPR011066">
    <property type="entry name" value="MscS_channel_C_sf"/>
</dbReference>
<proteinExistence type="inferred from homology"/>
<dbReference type="InterPro" id="IPR010920">
    <property type="entry name" value="LSM_dom_sf"/>
</dbReference>
<reference evidence="9 10" key="1">
    <citation type="submission" date="2019-05" db="EMBL/GenBank/DDBJ databases">
        <title>Panacibacter sp. strain 17mud1-8 Genome sequencing and assembly.</title>
        <authorList>
            <person name="Chhetri G."/>
        </authorList>
    </citation>
    <scope>NUCLEOTIDE SEQUENCE [LARGE SCALE GENOMIC DNA]</scope>
    <source>
        <strain evidence="9 10">17mud1-8</strain>
    </source>
</reference>
<evidence type="ECO:0000256" key="7">
    <source>
        <dbReference type="SAM" id="Phobius"/>
    </source>
</evidence>
<evidence type="ECO:0000256" key="4">
    <source>
        <dbReference type="ARBA" id="ARBA00022692"/>
    </source>
</evidence>
<gene>
    <name evidence="9" type="ORF">FC093_15135</name>
</gene>
<sequence length="263" mass="29453">MKWNWDKIYDTITTWVITVGPRILLAIIFLFLGLWLIRLLIIRLHKIMDKRNVDATFKPFLIGLINVGLNVLLFLVLIQVLGWQLTLFASFIASFGVAAGLALSGTLQNFTSGILILLLKPYRVGDSIIAQGQEGVVDSIEIFYTVITTYDNKTVIIPNSKLSNEVITNISREGTRRLDVVFKFNFGIEFKQVDDALSAAINNMQNVLKVPQYRIGVSTVEPDGYRVMVSVWVNAHGFIDAKLIIQEKLIQALKGDGIKLPGM</sequence>
<dbReference type="Gene3D" id="2.30.30.60">
    <property type="match status" value="1"/>
</dbReference>
<evidence type="ECO:0000256" key="6">
    <source>
        <dbReference type="ARBA" id="ARBA00023136"/>
    </source>
</evidence>
<keyword evidence="10" id="KW-1185">Reference proteome</keyword>
<dbReference type="PANTHER" id="PTHR30221:SF1">
    <property type="entry name" value="SMALL-CONDUCTANCE MECHANOSENSITIVE CHANNEL"/>
    <property type="match status" value="1"/>
</dbReference>
<dbReference type="InterPro" id="IPR011014">
    <property type="entry name" value="MscS_channel_TM-2"/>
</dbReference>
<keyword evidence="4 7" id="KW-0812">Transmembrane</keyword>
<feature type="domain" description="Mechanosensitive ion channel MscS" evidence="8">
    <location>
        <begin position="106"/>
        <end position="172"/>
    </location>
</feature>
<dbReference type="SUPFAM" id="SSF82689">
    <property type="entry name" value="Mechanosensitive channel protein MscS (YggB), C-terminal domain"/>
    <property type="match status" value="1"/>
</dbReference>
<dbReference type="Pfam" id="PF00924">
    <property type="entry name" value="MS_channel_2nd"/>
    <property type="match status" value="1"/>
</dbReference>
<dbReference type="SUPFAM" id="SSF82861">
    <property type="entry name" value="Mechanosensitive channel protein MscS (YggB), transmembrane region"/>
    <property type="match status" value="1"/>
</dbReference>
<feature type="transmembrane region" description="Helical" evidence="7">
    <location>
        <begin position="87"/>
        <end position="119"/>
    </location>
</feature>
<dbReference type="PANTHER" id="PTHR30221">
    <property type="entry name" value="SMALL-CONDUCTANCE MECHANOSENSITIVE CHANNEL"/>
    <property type="match status" value="1"/>
</dbReference>
<comment type="caution">
    <text evidence="9">The sequence shown here is derived from an EMBL/GenBank/DDBJ whole genome shotgun (WGS) entry which is preliminary data.</text>
</comment>
<dbReference type="SUPFAM" id="SSF50182">
    <property type="entry name" value="Sm-like ribonucleoproteins"/>
    <property type="match status" value="1"/>
</dbReference>
<feature type="transmembrane region" description="Helical" evidence="7">
    <location>
        <begin position="12"/>
        <end position="40"/>
    </location>
</feature>
<dbReference type="GO" id="GO:0005886">
    <property type="term" value="C:plasma membrane"/>
    <property type="evidence" value="ECO:0007669"/>
    <property type="project" value="UniProtKB-SubCell"/>
</dbReference>
<dbReference type="Gene3D" id="1.10.287.1260">
    <property type="match status" value="1"/>
</dbReference>
<dbReference type="Pfam" id="PF05552">
    <property type="entry name" value="MS_channel_1st_1"/>
    <property type="match status" value="1"/>
</dbReference>
<evidence type="ECO:0000256" key="1">
    <source>
        <dbReference type="ARBA" id="ARBA00004651"/>
    </source>
</evidence>
<keyword evidence="5 7" id="KW-1133">Transmembrane helix</keyword>
<dbReference type="Gene3D" id="3.30.70.100">
    <property type="match status" value="1"/>
</dbReference>
<dbReference type="EMBL" id="SZQL01000012">
    <property type="protein sequence ID" value="TKK67216.1"/>
    <property type="molecule type" value="Genomic_DNA"/>
</dbReference>
<dbReference type="OrthoDB" id="9809206at2"/>
<dbReference type="Proteomes" id="UP000305848">
    <property type="component" value="Unassembled WGS sequence"/>
</dbReference>
<evidence type="ECO:0000256" key="2">
    <source>
        <dbReference type="ARBA" id="ARBA00008017"/>
    </source>
</evidence>
<dbReference type="InterPro" id="IPR023408">
    <property type="entry name" value="MscS_beta-dom_sf"/>
</dbReference>
<feature type="transmembrane region" description="Helical" evidence="7">
    <location>
        <begin position="60"/>
        <end position="81"/>
    </location>
</feature>
<evidence type="ECO:0000256" key="3">
    <source>
        <dbReference type="ARBA" id="ARBA00022475"/>
    </source>
</evidence>
<dbReference type="GO" id="GO:0008381">
    <property type="term" value="F:mechanosensitive monoatomic ion channel activity"/>
    <property type="evidence" value="ECO:0007669"/>
    <property type="project" value="InterPro"/>
</dbReference>
<keyword evidence="6 7" id="KW-0472">Membrane</keyword>
<name>A0A4U3L157_9BACT</name>
<accession>A0A4U3L157</accession>
<evidence type="ECO:0000313" key="10">
    <source>
        <dbReference type="Proteomes" id="UP000305848"/>
    </source>
</evidence>
<keyword evidence="3" id="KW-1003">Cell membrane</keyword>
<dbReference type="InterPro" id="IPR045275">
    <property type="entry name" value="MscS_archaea/bacteria_type"/>
</dbReference>
<comment type="similarity">
    <text evidence="2">Belongs to the MscS (TC 1.A.23) family.</text>
</comment>
<comment type="subcellular location">
    <subcellularLocation>
        <location evidence="1">Cell membrane</location>
        <topology evidence="1">Multi-pass membrane protein</topology>
    </subcellularLocation>
</comment>
<protein>
    <submittedName>
        <fullName evidence="9">Mechanosensitive ion channel family protein</fullName>
    </submittedName>
</protein>
<organism evidence="9 10">
    <name type="scientific">Ilyomonas limi</name>
    <dbReference type="NCBI Taxonomy" id="2575867"/>
    <lineage>
        <taxon>Bacteria</taxon>
        <taxon>Pseudomonadati</taxon>
        <taxon>Bacteroidota</taxon>
        <taxon>Chitinophagia</taxon>
        <taxon>Chitinophagales</taxon>
        <taxon>Chitinophagaceae</taxon>
        <taxon>Ilyomonas</taxon>
    </lineage>
</organism>
<evidence type="ECO:0000256" key="5">
    <source>
        <dbReference type="ARBA" id="ARBA00022989"/>
    </source>
</evidence>
<dbReference type="InterPro" id="IPR006685">
    <property type="entry name" value="MscS_channel_2nd"/>
</dbReference>
<dbReference type="AlphaFoldDB" id="A0A4U3L157"/>
<evidence type="ECO:0000259" key="8">
    <source>
        <dbReference type="Pfam" id="PF00924"/>
    </source>
</evidence>
<dbReference type="InterPro" id="IPR008910">
    <property type="entry name" value="MSC_TM_helix"/>
</dbReference>